<dbReference type="InterPro" id="IPR027272">
    <property type="entry name" value="Piezo"/>
</dbReference>
<feature type="domain" description="Piezo non-specific cation channel cap" evidence="1">
    <location>
        <begin position="41"/>
        <end position="321"/>
    </location>
</feature>
<evidence type="ECO:0000313" key="2">
    <source>
        <dbReference type="Proteomes" id="UP000887574"/>
    </source>
</evidence>
<dbReference type="Pfam" id="PF12166">
    <property type="entry name" value="Piezo_cap"/>
    <property type="match status" value="1"/>
</dbReference>
<evidence type="ECO:0000259" key="1">
    <source>
        <dbReference type="Pfam" id="PF12166"/>
    </source>
</evidence>
<dbReference type="PANTHER" id="PTHR13167:SF25">
    <property type="entry name" value="PIEZO-TYPE MECHANOSENSITIVE ION CHANNEL COMPONENT"/>
    <property type="match status" value="1"/>
</dbReference>
<dbReference type="GO" id="GO:0005261">
    <property type="term" value="F:monoatomic cation channel activity"/>
    <property type="evidence" value="ECO:0007669"/>
    <property type="project" value="TreeGrafter"/>
</dbReference>
<dbReference type="Proteomes" id="UP000887574">
    <property type="component" value="Unplaced"/>
</dbReference>
<name>A0A915E5G3_9BILA</name>
<dbReference type="GO" id="GO:0050982">
    <property type="term" value="P:detection of mechanical stimulus"/>
    <property type="evidence" value="ECO:0007669"/>
    <property type="project" value="TreeGrafter"/>
</dbReference>
<dbReference type="GO" id="GO:0005886">
    <property type="term" value="C:plasma membrane"/>
    <property type="evidence" value="ECO:0007669"/>
    <property type="project" value="TreeGrafter"/>
</dbReference>
<organism evidence="2 3">
    <name type="scientific">Ditylenchus dipsaci</name>
    <dbReference type="NCBI Taxonomy" id="166011"/>
    <lineage>
        <taxon>Eukaryota</taxon>
        <taxon>Metazoa</taxon>
        <taxon>Ecdysozoa</taxon>
        <taxon>Nematoda</taxon>
        <taxon>Chromadorea</taxon>
        <taxon>Rhabditida</taxon>
        <taxon>Tylenchina</taxon>
        <taxon>Tylenchomorpha</taxon>
        <taxon>Sphaerularioidea</taxon>
        <taxon>Anguinidae</taxon>
        <taxon>Anguininae</taxon>
        <taxon>Ditylenchus</taxon>
    </lineage>
</organism>
<dbReference type="WBParaSite" id="jg25987">
    <property type="protein sequence ID" value="jg25987"/>
    <property type="gene ID" value="jg25987"/>
</dbReference>
<dbReference type="Gene3D" id="2.60.40.1190">
    <property type="match status" value="1"/>
</dbReference>
<sequence length="517" mass="59146">MLNQIGEVSTPNIAKLTISVEGFPALYTMQAQGIDLVLLNDTEINQQAVAFLNEYKNEGILKVKFRPTSEVPWQISNESFTALQGNCKSRRKTCKDKEPSKHSTTFEFDARRWSRTLLLQVLNGTEPEMRIAGAIPMYVTVPNEGEVKATNQLQDMGTNVNITDIRGTFNTARMTINNSTQLPIWTTQMDFHPRMASFSPPKTHFPYAPGSNLDYVEMIAFVDRVFPSFIPVQFVQGGIIASYIALVLLVGRLIRGVVTSGPLDVIISEIPNPDYLLKICLDIYLVRESGSRDGNFTLEQDLFAKLIFLFRSPQTLIKWTRYKHIQKGYEFEIKHSWDGKVVPHEPFKISMRWHFERQPGKPHKRVIRVEIRGPLFDDPDPPNEYAGPTPGLWNYEVVELFLPTRKDITWNFYVGPHGHWLVLLHSAYRECFNKGEETELEVQNVHQGAEWICNFEIPLAYMPGNVTKFNAYAIHGSGVERHYEALYAVTDGTFKFFGRIDTRRLIPEDITARHSTI</sequence>
<evidence type="ECO:0000313" key="3">
    <source>
        <dbReference type="WBParaSite" id="jg25987"/>
    </source>
</evidence>
<dbReference type="GO" id="GO:0071260">
    <property type="term" value="P:cellular response to mechanical stimulus"/>
    <property type="evidence" value="ECO:0007669"/>
    <property type="project" value="TreeGrafter"/>
</dbReference>
<keyword evidence="2" id="KW-1185">Reference proteome</keyword>
<dbReference type="InterPro" id="IPR031334">
    <property type="entry name" value="Piezo_cap_dom"/>
</dbReference>
<dbReference type="GO" id="GO:0008381">
    <property type="term" value="F:mechanosensitive monoatomic ion channel activity"/>
    <property type="evidence" value="ECO:0007669"/>
    <property type="project" value="InterPro"/>
</dbReference>
<reference evidence="3" key="1">
    <citation type="submission" date="2022-11" db="UniProtKB">
        <authorList>
            <consortium name="WormBaseParasite"/>
        </authorList>
    </citation>
    <scope>IDENTIFICATION</scope>
</reference>
<proteinExistence type="predicted"/>
<dbReference type="GO" id="GO:0042391">
    <property type="term" value="P:regulation of membrane potential"/>
    <property type="evidence" value="ECO:0007669"/>
    <property type="project" value="TreeGrafter"/>
</dbReference>
<dbReference type="AlphaFoldDB" id="A0A915E5G3"/>
<dbReference type="PANTHER" id="PTHR13167">
    <property type="entry name" value="PIEZO-TYPE MECHANOSENSITIVE ION CHANNEL COMPONENT"/>
    <property type="match status" value="1"/>
</dbReference>
<protein>
    <submittedName>
        <fullName evidence="3">Piezo non-specific cation channel R-Ras-binding domain-containing protein</fullName>
    </submittedName>
</protein>
<accession>A0A915E5G3</accession>